<keyword evidence="2" id="KW-1185">Reference proteome</keyword>
<dbReference type="AlphaFoldDB" id="A0ABD1U177"/>
<sequence>MVVDIAQLHDIQQKNRKTVKNYFKRFINVINKIETVTDDKALDALVTGLHMRTPFWRDIQNSQPKTYSQLVDLIQREIQSKKMIENRERKLKGIERSDVILNLGTTIFKKRALLNHRTTTTEDSTRQR</sequence>
<gene>
    <name evidence="1" type="ORF">Adt_14725</name>
</gene>
<proteinExistence type="predicted"/>
<protein>
    <recommendedName>
        <fullName evidence="3">Retrotransposon gag domain-containing protein</fullName>
    </recommendedName>
</protein>
<dbReference type="EMBL" id="JBFOLK010000004">
    <property type="protein sequence ID" value="KAL2518478.1"/>
    <property type="molecule type" value="Genomic_DNA"/>
</dbReference>
<evidence type="ECO:0008006" key="3">
    <source>
        <dbReference type="Google" id="ProtNLM"/>
    </source>
</evidence>
<name>A0ABD1U177_9LAMI</name>
<dbReference type="Proteomes" id="UP001604336">
    <property type="component" value="Unassembled WGS sequence"/>
</dbReference>
<reference evidence="2" key="1">
    <citation type="submission" date="2024-07" db="EMBL/GenBank/DDBJ databases">
        <title>Two chromosome-level genome assemblies of Korean endemic species Abeliophyllum distichum and Forsythia ovata (Oleaceae).</title>
        <authorList>
            <person name="Jang H."/>
        </authorList>
    </citation>
    <scope>NUCLEOTIDE SEQUENCE [LARGE SCALE GENOMIC DNA]</scope>
</reference>
<organism evidence="1 2">
    <name type="scientific">Abeliophyllum distichum</name>
    <dbReference type="NCBI Taxonomy" id="126358"/>
    <lineage>
        <taxon>Eukaryota</taxon>
        <taxon>Viridiplantae</taxon>
        <taxon>Streptophyta</taxon>
        <taxon>Embryophyta</taxon>
        <taxon>Tracheophyta</taxon>
        <taxon>Spermatophyta</taxon>
        <taxon>Magnoliopsida</taxon>
        <taxon>eudicotyledons</taxon>
        <taxon>Gunneridae</taxon>
        <taxon>Pentapetalae</taxon>
        <taxon>asterids</taxon>
        <taxon>lamiids</taxon>
        <taxon>Lamiales</taxon>
        <taxon>Oleaceae</taxon>
        <taxon>Forsythieae</taxon>
        <taxon>Abeliophyllum</taxon>
    </lineage>
</organism>
<evidence type="ECO:0000313" key="1">
    <source>
        <dbReference type="EMBL" id="KAL2518478.1"/>
    </source>
</evidence>
<evidence type="ECO:0000313" key="2">
    <source>
        <dbReference type="Proteomes" id="UP001604336"/>
    </source>
</evidence>
<comment type="caution">
    <text evidence="1">The sequence shown here is derived from an EMBL/GenBank/DDBJ whole genome shotgun (WGS) entry which is preliminary data.</text>
</comment>
<accession>A0ABD1U177</accession>